<organism evidence="2 3">
    <name type="scientific">Perkinsus olseni</name>
    <name type="common">Perkinsus atlanticus</name>
    <dbReference type="NCBI Taxonomy" id="32597"/>
    <lineage>
        <taxon>Eukaryota</taxon>
        <taxon>Sar</taxon>
        <taxon>Alveolata</taxon>
        <taxon>Perkinsozoa</taxon>
        <taxon>Perkinsea</taxon>
        <taxon>Perkinsida</taxon>
        <taxon>Perkinsidae</taxon>
        <taxon>Perkinsus</taxon>
    </lineage>
</organism>
<protein>
    <submittedName>
        <fullName evidence="2">Uncharacterized protein</fullName>
    </submittedName>
</protein>
<feature type="compositionally biased region" description="Basic and acidic residues" evidence="1">
    <location>
        <begin position="118"/>
        <end position="141"/>
    </location>
</feature>
<dbReference type="AlphaFoldDB" id="A0A7J6RSU5"/>
<accession>A0A7J6RSU5</accession>
<dbReference type="Proteomes" id="UP000553632">
    <property type="component" value="Unassembled WGS sequence"/>
</dbReference>
<feature type="compositionally biased region" description="Basic and acidic residues" evidence="1">
    <location>
        <begin position="164"/>
        <end position="183"/>
    </location>
</feature>
<sequence>RRLDDLTTAFNERDKAAELMSHYKVKMQALSEEHISKPKKDMDDRIKRNLVKQQNAVEAYKRVDTEVRTEANQVLENRQMDFANILQKMCTYIAKNSKSQAAAIPAFEEQIPAMVQESKDNLQKTRAAREEAAKAAEKSEKAPTTPASPKESSAVATPTASSTEGDHEPDKEPSTAETKDTAKPDPSPAASADQTDKQ</sequence>
<evidence type="ECO:0000313" key="2">
    <source>
        <dbReference type="EMBL" id="KAF4723282.1"/>
    </source>
</evidence>
<feature type="non-terminal residue" evidence="2">
    <location>
        <position position="1"/>
    </location>
</feature>
<comment type="caution">
    <text evidence="2">The sequence shown here is derived from an EMBL/GenBank/DDBJ whole genome shotgun (WGS) entry which is preliminary data.</text>
</comment>
<feature type="region of interest" description="Disordered" evidence="1">
    <location>
        <begin position="118"/>
        <end position="198"/>
    </location>
</feature>
<dbReference type="EMBL" id="JABANO010023596">
    <property type="protein sequence ID" value="KAF4723282.1"/>
    <property type="molecule type" value="Genomic_DNA"/>
</dbReference>
<feature type="compositionally biased region" description="Low complexity" evidence="1">
    <location>
        <begin position="188"/>
        <end position="198"/>
    </location>
</feature>
<proteinExistence type="predicted"/>
<dbReference type="Gene3D" id="1.20.1270.60">
    <property type="entry name" value="Arfaptin homology (AH) domain/BAR domain"/>
    <property type="match status" value="1"/>
</dbReference>
<dbReference type="InterPro" id="IPR027267">
    <property type="entry name" value="AH/BAR_dom_sf"/>
</dbReference>
<gene>
    <name evidence="2" type="ORF">FOZ63_012112</name>
</gene>
<reference evidence="2 3" key="1">
    <citation type="submission" date="2020-04" db="EMBL/GenBank/DDBJ databases">
        <title>Perkinsus olseni comparative genomics.</title>
        <authorList>
            <person name="Bogema D.R."/>
        </authorList>
    </citation>
    <scope>NUCLEOTIDE SEQUENCE [LARGE SCALE GENOMIC DNA]</scope>
    <source>
        <strain evidence="2 3">ATCC PRA-207</strain>
    </source>
</reference>
<keyword evidence="3" id="KW-1185">Reference proteome</keyword>
<evidence type="ECO:0000256" key="1">
    <source>
        <dbReference type="SAM" id="MobiDB-lite"/>
    </source>
</evidence>
<name>A0A7J6RSU5_PEROL</name>
<evidence type="ECO:0000313" key="3">
    <source>
        <dbReference type="Proteomes" id="UP000553632"/>
    </source>
</evidence>
<feature type="compositionally biased region" description="Low complexity" evidence="1">
    <location>
        <begin position="152"/>
        <end position="163"/>
    </location>
</feature>